<dbReference type="eggNOG" id="KOG3155">
    <property type="taxonomic scope" value="Eukaryota"/>
</dbReference>
<dbReference type="Gene3D" id="1.10.1760.10">
    <property type="entry name" value="Actin-related protein 2/3 complex subunit 3"/>
    <property type="match status" value="1"/>
</dbReference>
<evidence type="ECO:0000313" key="8">
    <source>
        <dbReference type="Proteomes" id="UP000009168"/>
    </source>
</evidence>
<dbReference type="PANTHER" id="PTHR12391">
    <property type="entry name" value="ARP2/3 COMPLEX 21 KD SUBUNIT"/>
    <property type="match status" value="1"/>
</dbReference>
<dbReference type="AlphaFoldDB" id="I7LUJ4"/>
<evidence type="ECO:0000256" key="6">
    <source>
        <dbReference type="PIRNR" id="PIRNR016315"/>
    </source>
</evidence>
<keyword evidence="5 6" id="KW-0206">Cytoskeleton</keyword>
<keyword evidence="3 6" id="KW-0963">Cytoplasm</keyword>
<dbReference type="GO" id="GO:0034314">
    <property type="term" value="P:Arp2/3 complex-mediated actin nucleation"/>
    <property type="evidence" value="ECO:0007669"/>
    <property type="project" value="UniProtKB-UniRule"/>
</dbReference>
<evidence type="ECO:0000256" key="5">
    <source>
        <dbReference type="ARBA" id="ARBA00023212"/>
    </source>
</evidence>
<comment type="subcellular location">
    <subcellularLocation>
        <location evidence="1 6">Cytoplasm</location>
        <location evidence="1 6">Cytoskeleton</location>
    </subcellularLocation>
</comment>
<protein>
    <recommendedName>
        <fullName evidence="6">Actin-related protein 2/3 complex subunit 3</fullName>
    </recommendedName>
</protein>
<dbReference type="GO" id="GO:0030833">
    <property type="term" value="P:regulation of actin filament polymerization"/>
    <property type="evidence" value="ECO:0007669"/>
    <property type="project" value="InterPro"/>
</dbReference>
<evidence type="ECO:0000256" key="3">
    <source>
        <dbReference type="ARBA" id="ARBA00022490"/>
    </source>
</evidence>
<dbReference type="PIRSF" id="PIRSF016315">
    <property type="entry name" value="ARP2/3_P21-Arc"/>
    <property type="match status" value="1"/>
</dbReference>
<comment type="subunit">
    <text evidence="6">Component of the Arp2/3 complex.</text>
</comment>
<dbReference type="GeneID" id="7828925"/>
<dbReference type="STRING" id="312017.I7LUJ4"/>
<evidence type="ECO:0000256" key="4">
    <source>
        <dbReference type="ARBA" id="ARBA00023203"/>
    </source>
</evidence>
<reference evidence="8" key="1">
    <citation type="journal article" date="2006" name="PLoS Biol.">
        <title>Macronuclear genome sequence of the ciliate Tetrahymena thermophila, a model eukaryote.</title>
        <authorList>
            <person name="Eisen J.A."/>
            <person name="Coyne R.S."/>
            <person name="Wu M."/>
            <person name="Wu D."/>
            <person name="Thiagarajan M."/>
            <person name="Wortman J.R."/>
            <person name="Badger J.H."/>
            <person name="Ren Q."/>
            <person name="Amedeo P."/>
            <person name="Jones K.M."/>
            <person name="Tallon L.J."/>
            <person name="Delcher A.L."/>
            <person name="Salzberg S.L."/>
            <person name="Silva J.C."/>
            <person name="Haas B.J."/>
            <person name="Majoros W.H."/>
            <person name="Farzad M."/>
            <person name="Carlton J.M."/>
            <person name="Smith R.K. Jr."/>
            <person name="Garg J."/>
            <person name="Pearlman R.E."/>
            <person name="Karrer K.M."/>
            <person name="Sun L."/>
            <person name="Manning G."/>
            <person name="Elde N.C."/>
            <person name="Turkewitz A.P."/>
            <person name="Asai D.J."/>
            <person name="Wilkes D.E."/>
            <person name="Wang Y."/>
            <person name="Cai H."/>
            <person name="Collins K."/>
            <person name="Stewart B.A."/>
            <person name="Lee S.R."/>
            <person name="Wilamowska K."/>
            <person name="Weinberg Z."/>
            <person name="Ruzzo W.L."/>
            <person name="Wloga D."/>
            <person name="Gaertig J."/>
            <person name="Frankel J."/>
            <person name="Tsao C.-C."/>
            <person name="Gorovsky M.A."/>
            <person name="Keeling P.J."/>
            <person name="Waller R.F."/>
            <person name="Patron N.J."/>
            <person name="Cherry J.M."/>
            <person name="Stover N.A."/>
            <person name="Krieger C.J."/>
            <person name="del Toro C."/>
            <person name="Ryder H.F."/>
            <person name="Williamson S.C."/>
            <person name="Barbeau R.A."/>
            <person name="Hamilton E.P."/>
            <person name="Orias E."/>
        </authorList>
    </citation>
    <scope>NUCLEOTIDE SEQUENCE [LARGE SCALE GENOMIC DNA]</scope>
    <source>
        <strain evidence="8">SB210</strain>
    </source>
</reference>
<dbReference type="KEGG" id="tet:TTHERM_00406600"/>
<name>I7LUJ4_TETTS</name>
<keyword evidence="8" id="KW-1185">Reference proteome</keyword>
<dbReference type="SUPFAM" id="SSF69060">
    <property type="entry name" value="Arp2/3 complex 21 kDa subunit ARPC3"/>
    <property type="match status" value="1"/>
</dbReference>
<dbReference type="InterPro" id="IPR007204">
    <property type="entry name" value="ARPC3"/>
</dbReference>
<dbReference type="RefSeq" id="XP_001014137.2">
    <property type="nucleotide sequence ID" value="XM_001014137.2"/>
</dbReference>
<dbReference type="InParanoid" id="I7LUJ4"/>
<dbReference type="Proteomes" id="UP000009168">
    <property type="component" value="Unassembled WGS sequence"/>
</dbReference>
<dbReference type="EMBL" id="GG662719">
    <property type="protein sequence ID" value="EAR93892.2"/>
    <property type="molecule type" value="Genomic_DNA"/>
</dbReference>
<dbReference type="GO" id="GO:0003779">
    <property type="term" value="F:actin binding"/>
    <property type="evidence" value="ECO:0007669"/>
    <property type="project" value="UniProtKB-KW"/>
</dbReference>
<dbReference type="GO" id="GO:0005885">
    <property type="term" value="C:Arp2/3 protein complex"/>
    <property type="evidence" value="ECO:0007669"/>
    <property type="project" value="UniProtKB-UniRule"/>
</dbReference>
<proteinExistence type="inferred from homology"/>
<keyword evidence="4 6" id="KW-0009">Actin-binding</keyword>
<accession>I7LUJ4</accession>
<dbReference type="OrthoDB" id="200404at2759"/>
<evidence type="ECO:0000313" key="7">
    <source>
        <dbReference type="EMBL" id="EAR93892.2"/>
    </source>
</evidence>
<comment type="similarity">
    <text evidence="2 6">Belongs to the ARPC3 family.</text>
</comment>
<dbReference type="Pfam" id="PF04062">
    <property type="entry name" value="P21-Arc"/>
    <property type="match status" value="1"/>
</dbReference>
<evidence type="ECO:0000256" key="1">
    <source>
        <dbReference type="ARBA" id="ARBA00004245"/>
    </source>
</evidence>
<organism evidence="7 8">
    <name type="scientific">Tetrahymena thermophila (strain SB210)</name>
    <dbReference type="NCBI Taxonomy" id="312017"/>
    <lineage>
        <taxon>Eukaryota</taxon>
        <taxon>Sar</taxon>
        <taxon>Alveolata</taxon>
        <taxon>Ciliophora</taxon>
        <taxon>Intramacronucleata</taxon>
        <taxon>Oligohymenophorea</taxon>
        <taxon>Hymenostomatida</taxon>
        <taxon>Tetrahymenina</taxon>
        <taxon>Tetrahymenidae</taxon>
        <taxon>Tetrahymena</taxon>
    </lineage>
</organism>
<comment type="function">
    <text evidence="6">Functions as component of the Arp2/3 complex which is involved in regulation of actin polymerization and together with an activating nucleation-promoting factor (NPF) mediates the formation of branched actin networks.</text>
</comment>
<evidence type="ECO:0000256" key="2">
    <source>
        <dbReference type="ARBA" id="ARBA00010856"/>
    </source>
</evidence>
<sequence length="176" mass="19997">MAEHSSFNAVNNVEVVCGMAIPPIKTKVQGPAATIPQQDVIDIIDEAIKFFRPNLLFKNYEIKGPGDVFIIYMTVFITQCLRKIANEEKEANALRMLIEMARLPVPKPNEAGFFMRGIAKDPTSNAEGEKFSAYLKQAKEELVNRLIKVLYKDGVKSWDHKFWVGLSKKNFMNLKF</sequence>
<gene>
    <name evidence="7" type="ORF">TTHERM_00406600</name>
</gene>
<dbReference type="InterPro" id="IPR036753">
    <property type="entry name" value="ARPC3_sf"/>
</dbReference>